<name>A0A164MXG8_9CRUS</name>
<sequence>MHYSLVFDATFKILPFISQDENSRPYHKIRDFLRQNVKQNFLLRNSSLNQYVILILLSQKDNLGKID</sequence>
<organism evidence="1 2">
    <name type="scientific">Daphnia magna</name>
    <dbReference type="NCBI Taxonomy" id="35525"/>
    <lineage>
        <taxon>Eukaryota</taxon>
        <taxon>Metazoa</taxon>
        <taxon>Ecdysozoa</taxon>
        <taxon>Arthropoda</taxon>
        <taxon>Crustacea</taxon>
        <taxon>Branchiopoda</taxon>
        <taxon>Diplostraca</taxon>
        <taxon>Cladocera</taxon>
        <taxon>Anomopoda</taxon>
        <taxon>Daphniidae</taxon>
        <taxon>Daphnia</taxon>
    </lineage>
</organism>
<reference evidence="1 2" key="1">
    <citation type="submission" date="2016-03" db="EMBL/GenBank/DDBJ databases">
        <title>EvidentialGene: Evidence-directed Construction of Genes on Genomes.</title>
        <authorList>
            <person name="Gilbert D.G."/>
            <person name="Choi J.-H."/>
            <person name="Mockaitis K."/>
            <person name="Colbourne J."/>
            <person name="Pfrender M."/>
        </authorList>
    </citation>
    <scope>NUCLEOTIDE SEQUENCE [LARGE SCALE GENOMIC DNA]</scope>
    <source>
        <strain evidence="1 2">Xinb3</strain>
        <tissue evidence="1">Complete organism</tissue>
    </source>
</reference>
<dbReference type="EMBL" id="LRGB01002925">
    <property type="protein sequence ID" value="KZS05460.1"/>
    <property type="molecule type" value="Genomic_DNA"/>
</dbReference>
<protein>
    <submittedName>
        <fullName evidence="1">Uncharacterized protein</fullName>
    </submittedName>
</protein>
<accession>A0A164MXG8</accession>
<proteinExistence type="predicted"/>
<comment type="caution">
    <text evidence="1">The sequence shown here is derived from an EMBL/GenBank/DDBJ whole genome shotgun (WGS) entry which is preliminary data.</text>
</comment>
<keyword evidence="2" id="KW-1185">Reference proteome</keyword>
<dbReference type="Proteomes" id="UP000076858">
    <property type="component" value="Unassembled WGS sequence"/>
</dbReference>
<evidence type="ECO:0000313" key="1">
    <source>
        <dbReference type="EMBL" id="KZS05460.1"/>
    </source>
</evidence>
<evidence type="ECO:0000313" key="2">
    <source>
        <dbReference type="Proteomes" id="UP000076858"/>
    </source>
</evidence>
<gene>
    <name evidence="1" type="ORF">APZ42_031367</name>
</gene>
<dbReference type="AlphaFoldDB" id="A0A164MXG8"/>